<accession>A0ABU1MPX8</accession>
<evidence type="ECO:0000256" key="1">
    <source>
        <dbReference type="SAM" id="Phobius"/>
    </source>
</evidence>
<dbReference type="Proteomes" id="UP001184150">
    <property type="component" value="Unassembled WGS sequence"/>
</dbReference>
<reference evidence="3 4" key="1">
    <citation type="submission" date="2023-07" db="EMBL/GenBank/DDBJ databases">
        <title>Sorghum-associated microbial communities from plants grown in Nebraska, USA.</title>
        <authorList>
            <person name="Schachtman D."/>
        </authorList>
    </citation>
    <scope>NUCLEOTIDE SEQUENCE [LARGE SCALE GENOMIC DNA]</scope>
    <source>
        <strain evidence="3 4">DS1027</strain>
    </source>
</reference>
<name>A0ABU1MPX8_9SPHN</name>
<keyword evidence="1" id="KW-1133">Transmembrane helix</keyword>
<feature type="chain" id="PRO_5047454335" evidence="2">
    <location>
        <begin position="20"/>
        <end position="57"/>
    </location>
</feature>
<keyword evidence="2" id="KW-0732">Signal</keyword>
<evidence type="ECO:0000313" key="4">
    <source>
        <dbReference type="Proteomes" id="UP001184150"/>
    </source>
</evidence>
<evidence type="ECO:0000256" key="2">
    <source>
        <dbReference type="SAM" id="SignalP"/>
    </source>
</evidence>
<gene>
    <name evidence="3" type="ORF">J2792_002940</name>
</gene>
<protein>
    <submittedName>
        <fullName evidence="3">Uncharacterized protein</fullName>
    </submittedName>
</protein>
<dbReference type="EMBL" id="JAVDRD010000007">
    <property type="protein sequence ID" value="MDR6512057.1"/>
    <property type="molecule type" value="Genomic_DNA"/>
</dbReference>
<keyword evidence="1" id="KW-0812">Transmembrane</keyword>
<keyword evidence="4" id="KW-1185">Reference proteome</keyword>
<organism evidence="3 4">
    <name type="scientific">Novosphingobium capsulatum</name>
    <dbReference type="NCBI Taxonomy" id="13688"/>
    <lineage>
        <taxon>Bacteria</taxon>
        <taxon>Pseudomonadati</taxon>
        <taxon>Pseudomonadota</taxon>
        <taxon>Alphaproteobacteria</taxon>
        <taxon>Sphingomonadales</taxon>
        <taxon>Sphingomonadaceae</taxon>
        <taxon>Novosphingobium</taxon>
    </lineage>
</organism>
<keyword evidence="1" id="KW-0472">Membrane</keyword>
<comment type="caution">
    <text evidence="3">The sequence shown here is derived from an EMBL/GenBank/DDBJ whole genome shotgun (WGS) entry which is preliminary data.</text>
</comment>
<feature type="transmembrane region" description="Helical" evidence="1">
    <location>
        <begin position="35"/>
        <end position="52"/>
    </location>
</feature>
<proteinExistence type="predicted"/>
<evidence type="ECO:0000313" key="3">
    <source>
        <dbReference type="EMBL" id="MDR6512057.1"/>
    </source>
</evidence>
<feature type="signal peptide" evidence="2">
    <location>
        <begin position="1"/>
        <end position="19"/>
    </location>
</feature>
<sequence>MMASGMALFIVALVMAAHARPAADAAIAFAGRGSAILVAGAAGLLFVQALGTRRRSS</sequence>